<feature type="compositionally biased region" description="Basic and acidic residues" evidence="5">
    <location>
        <begin position="155"/>
        <end position="216"/>
    </location>
</feature>
<dbReference type="SUPFAM" id="SSF63748">
    <property type="entry name" value="Tudor/PWWP/MBT"/>
    <property type="match status" value="1"/>
</dbReference>
<dbReference type="InterPro" id="IPR000313">
    <property type="entry name" value="PWWP_dom"/>
</dbReference>
<dbReference type="PANTHER" id="PTHR12550:SF70">
    <property type="entry name" value="JIL-1 ANCHORING AND STABILIZING PROTEIN, ISOFORM A"/>
    <property type="match status" value="1"/>
</dbReference>
<accession>A0ABM1N4Z9</accession>
<dbReference type="GeneID" id="108566503"/>
<dbReference type="SUPFAM" id="SSF140576">
    <property type="entry name" value="HIV integrase-binding domain"/>
    <property type="match status" value="1"/>
</dbReference>
<dbReference type="SMART" id="SM00293">
    <property type="entry name" value="PWWP"/>
    <property type="match status" value="1"/>
</dbReference>
<dbReference type="PANTHER" id="PTHR12550">
    <property type="entry name" value="HEPATOMA-DERIVED GROWTH FACTOR-RELATED"/>
    <property type="match status" value="1"/>
</dbReference>
<dbReference type="InterPro" id="IPR035441">
    <property type="entry name" value="TFIIS/LEDGF_dom_sf"/>
</dbReference>
<feature type="compositionally biased region" description="Basic and acidic residues" evidence="5">
    <location>
        <begin position="126"/>
        <end position="147"/>
    </location>
</feature>
<proteinExistence type="inferred from homology"/>
<keyword evidence="4" id="KW-0539">Nucleus</keyword>
<evidence type="ECO:0000256" key="4">
    <source>
        <dbReference type="ARBA" id="ARBA00023242"/>
    </source>
</evidence>
<evidence type="ECO:0000256" key="1">
    <source>
        <dbReference type="ARBA" id="ARBA00004123"/>
    </source>
</evidence>
<dbReference type="InterPro" id="IPR036218">
    <property type="entry name" value="HIVI-bd_sf"/>
</dbReference>
<feature type="domain" description="PWWP" evidence="6">
    <location>
        <begin position="9"/>
        <end position="59"/>
    </location>
</feature>
<comment type="subcellular location">
    <subcellularLocation>
        <location evidence="1">Nucleus</location>
    </subcellularLocation>
</comment>
<dbReference type="Gene3D" id="2.30.30.140">
    <property type="match status" value="1"/>
</dbReference>
<evidence type="ECO:0000313" key="8">
    <source>
        <dbReference type="RefSeq" id="XP_017781899.1"/>
    </source>
</evidence>
<keyword evidence="3" id="KW-0175">Coiled coil</keyword>
<dbReference type="Gene3D" id="1.20.930.10">
    <property type="entry name" value="Conserved domain common to transcription factors TFIIS, elongin A, CRSP70"/>
    <property type="match status" value="1"/>
</dbReference>
<dbReference type="CDD" id="cd05834">
    <property type="entry name" value="PWWP_HRP"/>
    <property type="match status" value="1"/>
</dbReference>
<dbReference type="Pfam" id="PF11467">
    <property type="entry name" value="LEDGF"/>
    <property type="match status" value="1"/>
</dbReference>
<evidence type="ECO:0000259" key="6">
    <source>
        <dbReference type="PROSITE" id="PS50812"/>
    </source>
</evidence>
<dbReference type="PROSITE" id="PS50812">
    <property type="entry name" value="PWWP"/>
    <property type="match status" value="1"/>
</dbReference>
<evidence type="ECO:0000256" key="2">
    <source>
        <dbReference type="ARBA" id="ARBA00005309"/>
    </source>
</evidence>
<dbReference type="RefSeq" id="XP_017781899.1">
    <property type="nucleotide sequence ID" value="XM_017926410.1"/>
</dbReference>
<protein>
    <submittedName>
        <fullName evidence="8">PC4 and SFRS1-interacting protein</fullName>
    </submittedName>
</protein>
<evidence type="ECO:0000313" key="7">
    <source>
        <dbReference type="Proteomes" id="UP000695000"/>
    </source>
</evidence>
<name>A0ABM1N4Z9_NICVS</name>
<sequence>MKKVKKFNVGDKVFAKVKGYPAWPAQIVKVVGKKYNVLFYGTNETGSLKPEDIFYYLKHKEKFAKNPKRKDYKDAVDQIEVDIEAAGTDGDNESNTTDVTTDLDDTQEEVKKGGNKRKRSSISVEGKNEKMIKLDPEVHTKDDDVAKENTNSVLDNKEVDQSSDNVENKEVDQSSDNVEKVEVDQSSDNVEKVEQEKEAKEEKVEEHIEKEQKVEKEEEELIEEIKEEESVEKEPIVNNEEKLDVNAKTTLENVEVNEDKENLDDENKENIEKAIPKVEEDAMDEDETVKNEISDENIVNNIDNNNDKENSEVKDVINDSAKKTYEQININDSNIQLIPEFYFNALKKYAERIKKKEDIFKDQKPDPESIEDVYGDKINILPVKISADKFVGIKYNPRPLINYESEFDRGIGDGKHAEEILELQEKLSKNEHVDSELILEIQPCDDKEIENKMNLNVLKYKQDKLEWLKNDTELYRCTMVIKTVLGLEKAFPKEAIKHLKIMADLQVDQLTLLKHPQFFDMTKRLLKYVGNVESWNYNGEELVTFEDDAKMIRELAKQLFDKFKALFPYKDDEKFVEKFEKESQDLKVQTKELDKSQFFAMSARPNTRKFLMENIYELLDSAEEIKLPFNEDDT</sequence>
<feature type="region of interest" description="Disordered" evidence="5">
    <location>
        <begin position="84"/>
        <end position="217"/>
    </location>
</feature>
<gene>
    <name evidence="8" type="primary">LOC108566503</name>
</gene>
<evidence type="ECO:0000256" key="3">
    <source>
        <dbReference type="ARBA" id="ARBA00023054"/>
    </source>
</evidence>
<dbReference type="InterPro" id="IPR021567">
    <property type="entry name" value="LEDGF_IBD"/>
</dbReference>
<reference evidence="8" key="1">
    <citation type="submission" date="2025-08" db="UniProtKB">
        <authorList>
            <consortium name="RefSeq"/>
        </authorList>
    </citation>
    <scope>IDENTIFICATION</scope>
    <source>
        <tissue evidence="8">Whole Larva</tissue>
    </source>
</reference>
<evidence type="ECO:0000256" key="5">
    <source>
        <dbReference type="SAM" id="MobiDB-lite"/>
    </source>
</evidence>
<dbReference type="Proteomes" id="UP000695000">
    <property type="component" value="Unplaced"/>
</dbReference>
<dbReference type="Pfam" id="PF00855">
    <property type="entry name" value="PWWP"/>
    <property type="match status" value="1"/>
</dbReference>
<comment type="similarity">
    <text evidence="2">Belongs to the HDGF family.</text>
</comment>
<organism evidence="7 8">
    <name type="scientific">Nicrophorus vespilloides</name>
    <name type="common">Boreal carrion beetle</name>
    <dbReference type="NCBI Taxonomy" id="110193"/>
    <lineage>
        <taxon>Eukaryota</taxon>
        <taxon>Metazoa</taxon>
        <taxon>Ecdysozoa</taxon>
        <taxon>Arthropoda</taxon>
        <taxon>Hexapoda</taxon>
        <taxon>Insecta</taxon>
        <taxon>Pterygota</taxon>
        <taxon>Neoptera</taxon>
        <taxon>Endopterygota</taxon>
        <taxon>Coleoptera</taxon>
        <taxon>Polyphaga</taxon>
        <taxon>Staphyliniformia</taxon>
        <taxon>Silphidae</taxon>
        <taxon>Nicrophorinae</taxon>
        <taxon>Nicrophorus</taxon>
    </lineage>
</organism>
<keyword evidence="7" id="KW-1185">Reference proteome</keyword>